<evidence type="ECO:0000256" key="2">
    <source>
        <dbReference type="ARBA" id="ARBA00022630"/>
    </source>
</evidence>
<dbReference type="InterPro" id="IPR023753">
    <property type="entry name" value="FAD/NAD-binding_dom"/>
</dbReference>
<keyword evidence="7" id="KW-0223">Dioxygenase</keyword>
<evidence type="ECO:0000259" key="6">
    <source>
        <dbReference type="Pfam" id="PF14759"/>
    </source>
</evidence>
<dbReference type="EC" id="1.18.1.3" evidence="7"/>
<dbReference type="InterPro" id="IPR016156">
    <property type="entry name" value="FAD/NAD-linked_Rdtase_dimer_sf"/>
</dbReference>
<gene>
    <name evidence="7" type="ORF">J2S43_001503</name>
</gene>
<dbReference type="InterPro" id="IPR036188">
    <property type="entry name" value="FAD/NAD-bd_sf"/>
</dbReference>
<dbReference type="Gene3D" id="3.30.390.30">
    <property type="match status" value="1"/>
</dbReference>
<evidence type="ECO:0000259" key="5">
    <source>
        <dbReference type="Pfam" id="PF07992"/>
    </source>
</evidence>
<feature type="domain" description="Reductase C-terminal" evidence="6">
    <location>
        <begin position="323"/>
        <end position="391"/>
    </location>
</feature>
<dbReference type="InterPro" id="IPR050446">
    <property type="entry name" value="FAD-oxidoreductase/Apoptosis"/>
</dbReference>
<dbReference type="PANTHER" id="PTHR43557:SF2">
    <property type="entry name" value="RIESKE DOMAIN-CONTAINING PROTEIN-RELATED"/>
    <property type="match status" value="1"/>
</dbReference>
<feature type="domain" description="FAD/NAD(P)-binding" evidence="5">
    <location>
        <begin position="5"/>
        <end position="301"/>
    </location>
</feature>
<organism evidence="7 8">
    <name type="scientific">Catenuloplanes nepalensis</name>
    <dbReference type="NCBI Taxonomy" id="587533"/>
    <lineage>
        <taxon>Bacteria</taxon>
        <taxon>Bacillati</taxon>
        <taxon>Actinomycetota</taxon>
        <taxon>Actinomycetes</taxon>
        <taxon>Micromonosporales</taxon>
        <taxon>Micromonosporaceae</taxon>
        <taxon>Catenuloplanes</taxon>
    </lineage>
</organism>
<accession>A0ABT9MNU2</accession>
<sequence length="395" mass="41171">MNDRHVVVVGASAAGLATADALRRFGHTGPLTLIGQEAHPPYDRPPLSKQVLSGAWQPGRVALKPAEALAGLGLDLRLGVEAVALDTDAHQVRLGDGSRIGYDDLVVATGAGARRLPGTDGIAGVHVLRTMEDALGLRDALTDTPHLLIVGGGFVGAEAAAVARGLGCRVTMVTDIAAPMGDVLGPDLAGMMAAVHREHGVEMRTGVAVERVLHDGGRATGVRLADGVTLDADVILVGIGARPHVEWLAGSGLTVGNGLECDETLYAGQDVWAAGDVASWLDPRTGVRRRVEHRTNAGEQALAVGRNVLAGRPAATPFTTVPYVWSDQYDLKIQIYGDTRGAQQIRVVEGAPSARRMLALYGRDGVVVAAAGINMVRALRGYRTLVADAASWHGV</sequence>
<dbReference type="Pfam" id="PF07992">
    <property type="entry name" value="Pyr_redox_2"/>
    <property type="match status" value="1"/>
</dbReference>
<dbReference type="GO" id="GO:0051213">
    <property type="term" value="F:dioxygenase activity"/>
    <property type="evidence" value="ECO:0007669"/>
    <property type="project" value="UniProtKB-KW"/>
</dbReference>
<dbReference type="InterPro" id="IPR028202">
    <property type="entry name" value="Reductase_C"/>
</dbReference>
<dbReference type="SUPFAM" id="SSF51905">
    <property type="entry name" value="FAD/NAD(P)-binding domain"/>
    <property type="match status" value="2"/>
</dbReference>
<dbReference type="Gene3D" id="3.50.50.60">
    <property type="entry name" value="FAD/NAD(P)-binding domain"/>
    <property type="match status" value="2"/>
</dbReference>
<protein>
    <submittedName>
        <fullName evidence="7">3-phenylpropionate/trans-cinnamate dioxygenase ferredoxin reductase subunit</fullName>
        <ecNumber evidence="7">1.18.1.3</ecNumber>
    </submittedName>
</protein>
<dbReference type="PRINTS" id="PR00368">
    <property type="entry name" value="FADPNR"/>
</dbReference>
<dbReference type="Proteomes" id="UP001240984">
    <property type="component" value="Unassembled WGS sequence"/>
</dbReference>
<dbReference type="SUPFAM" id="SSF55424">
    <property type="entry name" value="FAD/NAD-linked reductases, dimerisation (C-terminal) domain"/>
    <property type="match status" value="1"/>
</dbReference>
<keyword evidence="8" id="KW-1185">Reference proteome</keyword>
<dbReference type="GO" id="GO:0008860">
    <property type="term" value="F:ferredoxin-NAD+ reductase activity"/>
    <property type="evidence" value="ECO:0007669"/>
    <property type="project" value="UniProtKB-EC"/>
</dbReference>
<dbReference type="PRINTS" id="PR00411">
    <property type="entry name" value="PNDRDTASEI"/>
</dbReference>
<dbReference type="EMBL" id="JAUSRA010000001">
    <property type="protein sequence ID" value="MDP9792991.1"/>
    <property type="molecule type" value="Genomic_DNA"/>
</dbReference>
<keyword evidence="4 7" id="KW-0560">Oxidoreductase</keyword>
<evidence type="ECO:0000313" key="7">
    <source>
        <dbReference type="EMBL" id="MDP9792991.1"/>
    </source>
</evidence>
<proteinExistence type="predicted"/>
<evidence type="ECO:0000256" key="4">
    <source>
        <dbReference type="ARBA" id="ARBA00023002"/>
    </source>
</evidence>
<comment type="cofactor">
    <cofactor evidence="1">
        <name>FAD</name>
        <dbReference type="ChEBI" id="CHEBI:57692"/>
    </cofactor>
</comment>
<reference evidence="7 8" key="1">
    <citation type="submission" date="2023-07" db="EMBL/GenBank/DDBJ databases">
        <title>Sequencing the genomes of 1000 actinobacteria strains.</title>
        <authorList>
            <person name="Klenk H.-P."/>
        </authorList>
    </citation>
    <scope>NUCLEOTIDE SEQUENCE [LARGE SCALE GENOMIC DNA]</scope>
    <source>
        <strain evidence="7 8">DSM 44710</strain>
    </source>
</reference>
<name>A0ABT9MNU2_9ACTN</name>
<keyword evidence="3" id="KW-0274">FAD</keyword>
<dbReference type="Pfam" id="PF14759">
    <property type="entry name" value="Reductase_C"/>
    <property type="match status" value="1"/>
</dbReference>
<keyword evidence="2" id="KW-0285">Flavoprotein</keyword>
<comment type="caution">
    <text evidence="7">The sequence shown here is derived from an EMBL/GenBank/DDBJ whole genome shotgun (WGS) entry which is preliminary data.</text>
</comment>
<dbReference type="PANTHER" id="PTHR43557">
    <property type="entry name" value="APOPTOSIS-INDUCING FACTOR 1"/>
    <property type="match status" value="1"/>
</dbReference>
<evidence type="ECO:0000256" key="1">
    <source>
        <dbReference type="ARBA" id="ARBA00001974"/>
    </source>
</evidence>
<dbReference type="RefSeq" id="WP_306827877.1">
    <property type="nucleotide sequence ID" value="NZ_JAUSRA010000001.1"/>
</dbReference>
<evidence type="ECO:0000313" key="8">
    <source>
        <dbReference type="Proteomes" id="UP001240984"/>
    </source>
</evidence>
<evidence type="ECO:0000256" key="3">
    <source>
        <dbReference type="ARBA" id="ARBA00022827"/>
    </source>
</evidence>